<dbReference type="RefSeq" id="WP_394848090.1">
    <property type="nucleotide sequence ID" value="NZ_CP089982.1"/>
</dbReference>
<keyword evidence="2" id="KW-1185">Reference proteome</keyword>
<sequence length="418" mass="44851">MRKHAFLILLWAAHCEGNSNGGGGPTSWTLMPQTTLEGFAVYAGEIRATERGLLGSFTVRASAGEEARQHVRLVGVDGKAAYDHAYRADTVSGRLSEVEDGSVFVSEAAEVIDEFFSKVRIRRMALADGALQDDEMMPEPMLNLPLAEAIHRGTDGRLWCLGVNSDLALMLYGLGKNAPVTKIPIAARTSVDLRSRIVGLRDGFAVVTSSADVEARFGVPASRKGAEQVAVLSFDASGNFVEAQTTGFDARAALGAVRVDGTRIAITGSVEHTLNDNSLFVRSWTLAQGARLVREAESTFDLGTEQVRISALDVAPDGRWIAGGEVGTRQAETGSILQGSRAFMATLSAAPAFTLQGYATFGTPERRNAIAAFARAPDGGGQEYAFVHHDFPKTHDADGRPDQAYSRTELYQLQVWSQ</sequence>
<evidence type="ECO:0000313" key="2">
    <source>
        <dbReference type="Proteomes" id="UP001379533"/>
    </source>
</evidence>
<name>A0ABZ2KFM9_9BACT</name>
<gene>
    <name evidence="1" type="ORF">LZC95_11575</name>
</gene>
<accession>A0ABZ2KFM9</accession>
<evidence type="ECO:0000313" key="1">
    <source>
        <dbReference type="EMBL" id="WXA97473.1"/>
    </source>
</evidence>
<dbReference type="Proteomes" id="UP001379533">
    <property type="component" value="Chromosome"/>
</dbReference>
<protein>
    <submittedName>
        <fullName evidence="1">Uncharacterized protein</fullName>
    </submittedName>
</protein>
<proteinExistence type="predicted"/>
<dbReference type="EMBL" id="CP089982">
    <property type="protein sequence ID" value="WXA97473.1"/>
    <property type="molecule type" value="Genomic_DNA"/>
</dbReference>
<reference evidence="1 2" key="1">
    <citation type="submission" date="2021-12" db="EMBL/GenBank/DDBJ databases">
        <title>Discovery of the Pendulisporaceae a myxobacterial family with distinct sporulation behavior and unique specialized metabolism.</title>
        <authorList>
            <person name="Garcia R."/>
            <person name="Popoff A."/>
            <person name="Bader C.D."/>
            <person name="Loehr J."/>
            <person name="Walesch S."/>
            <person name="Walt C."/>
            <person name="Boldt J."/>
            <person name="Bunk B."/>
            <person name="Haeckl F.J.F.P.J."/>
            <person name="Gunesch A.P."/>
            <person name="Birkelbach J."/>
            <person name="Nuebel U."/>
            <person name="Pietschmann T."/>
            <person name="Bach T."/>
            <person name="Mueller R."/>
        </authorList>
    </citation>
    <scope>NUCLEOTIDE SEQUENCE [LARGE SCALE GENOMIC DNA]</scope>
    <source>
        <strain evidence="1 2">MSr12523</strain>
    </source>
</reference>
<organism evidence="1 2">
    <name type="scientific">Pendulispora brunnea</name>
    <dbReference type="NCBI Taxonomy" id="2905690"/>
    <lineage>
        <taxon>Bacteria</taxon>
        <taxon>Pseudomonadati</taxon>
        <taxon>Myxococcota</taxon>
        <taxon>Myxococcia</taxon>
        <taxon>Myxococcales</taxon>
        <taxon>Sorangiineae</taxon>
        <taxon>Pendulisporaceae</taxon>
        <taxon>Pendulispora</taxon>
    </lineage>
</organism>